<feature type="transmembrane region" description="Helical" evidence="6">
    <location>
        <begin position="44"/>
        <end position="63"/>
    </location>
</feature>
<sequence>MSEKKSFLKLGIIYAIGQILSKIIAFLLLPIYTRELGTIGFGQLSLVDTVFDFISAFTTLSIYSGYIRFHKEYEGINRIELKNTAINFSIIMSLFVFLLVLVIGKFTSPLIFHFKNSYGLLILTISRSILFQFITLFICDYSLRYEAKKVVLINLVKLILECSLIIYFVLDEDGVIGVYKGYVISNFIIVVYLIVKNLGNYKFNINKKMLKEMLTFSGGFLPSQMAATILNLSDRYFLSSAKGVSQTGIYSMGYKFGTLINPLFVEPFKQIFTPYKFEIWKDSDAEKKFNRFFLMYHLIGCFVILAISFNSKILLTLFATAEYLKAYKIIPLILFSYFLYGKSCFYCLGMQLRNKTYLDGPIMISGGVLNIILNLLLIPSWGMYGAAIATLISYVFINFIYLKASLPMYHIRYKKSPIVNIYLVSIALYIVYYLISLQGFSIWIDPLLSIFLLVSYFLLCVLIGVIKRTDLLTFYQSILAKIFKKKTMNSMQRISSGGK</sequence>
<evidence type="ECO:0000256" key="4">
    <source>
        <dbReference type="ARBA" id="ARBA00022989"/>
    </source>
</evidence>
<dbReference type="InterPro" id="IPR002797">
    <property type="entry name" value="Polysacc_synth"/>
</dbReference>
<dbReference type="AlphaFoldDB" id="A0A940NQK8"/>
<feature type="transmembrane region" description="Helical" evidence="6">
    <location>
        <begin position="360"/>
        <end position="378"/>
    </location>
</feature>
<evidence type="ECO:0000256" key="1">
    <source>
        <dbReference type="ARBA" id="ARBA00004651"/>
    </source>
</evidence>
<feature type="transmembrane region" description="Helical" evidence="6">
    <location>
        <begin position="176"/>
        <end position="195"/>
    </location>
</feature>
<protein>
    <submittedName>
        <fullName evidence="7">Polysaccharide biosynthesis protein</fullName>
    </submittedName>
</protein>
<dbReference type="InterPro" id="IPR050833">
    <property type="entry name" value="Poly_Biosynth_Transport"/>
</dbReference>
<keyword evidence="5 6" id="KW-0472">Membrane</keyword>
<feature type="transmembrane region" description="Helical" evidence="6">
    <location>
        <begin position="292"/>
        <end position="309"/>
    </location>
</feature>
<feature type="transmembrane region" description="Helical" evidence="6">
    <location>
        <begin position="447"/>
        <end position="466"/>
    </location>
</feature>
<dbReference type="Pfam" id="PF01943">
    <property type="entry name" value="Polysacc_synt"/>
    <property type="match status" value="1"/>
</dbReference>
<evidence type="ECO:0000256" key="2">
    <source>
        <dbReference type="ARBA" id="ARBA00022475"/>
    </source>
</evidence>
<dbReference type="RefSeq" id="WP_209404338.1">
    <property type="nucleotide sequence ID" value="NZ_JAGIYQ010000004.1"/>
</dbReference>
<reference evidence="7" key="1">
    <citation type="submission" date="2021-04" db="EMBL/GenBank/DDBJ databases">
        <title>Genome seq and assembly of Bacillus sp.</title>
        <authorList>
            <person name="Chhetri G."/>
        </authorList>
    </citation>
    <scope>NUCLEOTIDE SEQUENCE</scope>
    <source>
        <strain evidence="7">RG28</strain>
    </source>
</reference>
<gene>
    <name evidence="7" type="ORF">J5Y03_07940</name>
</gene>
<keyword evidence="2" id="KW-1003">Cell membrane</keyword>
<feature type="transmembrane region" description="Helical" evidence="6">
    <location>
        <begin position="118"/>
        <end position="139"/>
    </location>
</feature>
<feature type="transmembrane region" description="Helical" evidence="6">
    <location>
        <begin position="84"/>
        <end position="106"/>
    </location>
</feature>
<proteinExistence type="predicted"/>
<keyword evidence="3 6" id="KW-0812">Transmembrane</keyword>
<comment type="subcellular location">
    <subcellularLocation>
        <location evidence="1">Cell membrane</location>
        <topology evidence="1">Multi-pass membrane protein</topology>
    </subcellularLocation>
</comment>
<feature type="transmembrane region" description="Helical" evidence="6">
    <location>
        <begin position="418"/>
        <end position="435"/>
    </location>
</feature>
<dbReference type="Proteomes" id="UP000682134">
    <property type="component" value="Unassembled WGS sequence"/>
</dbReference>
<evidence type="ECO:0000313" key="7">
    <source>
        <dbReference type="EMBL" id="MBP0725122.1"/>
    </source>
</evidence>
<evidence type="ECO:0000256" key="3">
    <source>
        <dbReference type="ARBA" id="ARBA00022692"/>
    </source>
</evidence>
<keyword evidence="8" id="KW-1185">Reference proteome</keyword>
<organism evidence="7 8">
    <name type="scientific">Gottfriedia endophytica</name>
    <dbReference type="NCBI Taxonomy" id="2820819"/>
    <lineage>
        <taxon>Bacteria</taxon>
        <taxon>Bacillati</taxon>
        <taxon>Bacillota</taxon>
        <taxon>Bacilli</taxon>
        <taxon>Bacillales</taxon>
        <taxon>Bacillaceae</taxon>
        <taxon>Gottfriedia</taxon>
    </lineage>
</organism>
<dbReference type="GO" id="GO:0005886">
    <property type="term" value="C:plasma membrane"/>
    <property type="evidence" value="ECO:0007669"/>
    <property type="project" value="UniProtKB-SubCell"/>
</dbReference>
<dbReference type="PANTHER" id="PTHR30250:SF11">
    <property type="entry name" value="O-ANTIGEN TRANSPORTER-RELATED"/>
    <property type="match status" value="1"/>
</dbReference>
<comment type="caution">
    <text evidence="7">The sequence shown here is derived from an EMBL/GenBank/DDBJ whole genome shotgun (WGS) entry which is preliminary data.</text>
</comment>
<evidence type="ECO:0000256" key="6">
    <source>
        <dbReference type="SAM" id="Phobius"/>
    </source>
</evidence>
<feature type="transmembrane region" description="Helical" evidence="6">
    <location>
        <begin position="329"/>
        <end position="348"/>
    </location>
</feature>
<feature type="transmembrane region" description="Helical" evidence="6">
    <location>
        <begin position="151"/>
        <end position="170"/>
    </location>
</feature>
<keyword evidence="4 6" id="KW-1133">Transmembrane helix</keyword>
<feature type="transmembrane region" description="Helical" evidence="6">
    <location>
        <begin position="12"/>
        <end position="32"/>
    </location>
</feature>
<name>A0A940NQK8_9BACI</name>
<accession>A0A940NQK8</accession>
<feature type="transmembrane region" description="Helical" evidence="6">
    <location>
        <begin position="384"/>
        <end position="406"/>
    </location>
</feature>
<dbReference type="PANTHER" id="PTHR30250">
    <property type="entry name" value="PST FAMILY PREDICTED COLANIC ACID TRANSPORTER"/>
    <property type="match status" value="1"/>
</dbReference>
<dbReference type="EMBL" id="JAGIYQ010000004">
    <property type="protein sequence ID" value="MBP0725122.1"/>
    <property type="molecule type" value="Genomic_DNA"/>
</dbReference>
<evidence type="ECO:0000256" key="5">
    <source>
        <dbReference type="ARBA" id="ARBA00023136"/>
    </source>
</evidence>
<evidence type="ECO:0000313" key="8">
    <source>
        <dbReference type="Proteomes" id="UP000682134"/>
    </source>
</evidence>